<dbReference type="GO" id="GO:0015078">
    <property type="term" value="F:proton transmembrane transporter activity"/>
    <property type="evidence" value="ECO:0007669"/>
    <property type="project" value="InterPro"/>
</dbReference>
<evidence type="ECO:0000313" key="12">
    <source>
        <dbReference type="EMBL" id="WPK27247.1"/>
    </source>
</evidence>
<proteinExistence type="inferred from homology"/>
<keyword evidence="7 11" id="KW-0406">Ion transport</keyword>
<evidence type="ECO:0000256" key="4">
    <source>
        <dbReference type="ARBA" id="ARBA00022547"/>
    </source>
</evidence>
<keyword evidence="5 11" id="KW-0375">Hydrogen ion transport</keyword>
<evidence type="ECO:0000256" key="8">
    <source>
        <dbReference type="ARBA" id="ARBA00023128"/>
    </source>
</evidence>
<evidence type="ECO:0000256" key="7">
    <source>
        <dbReference type="ARBA" id="ARBA00023065"/>
    </source>
</evidence>
<comment type="function">
    <text evidence="11">Subunit e, of the mitochondrial membrane ATP synthase complex (F(1)F(0) ATP synthase or Complex V) that produces ATP from ADP in the presence of a proton gradient across the membrane which is generated by electron transport complexes of the respiratory chain. ATP synthase complex consist of a soluble F(1) head domain - the catalytic core - and a membrane F(1) domain - the membrane proton channel. These two domains are linked by a central stalk rotating inside the F(1) region and a stationary peripheral stalk. During catalysis, ATP synthesis in the catalytic domain of F(1) is coupled via a rotary mechanism of the central stalk subunits to proton translocation. In vivo, can only synthesize ATP although its ATP hydrolase activity can be activated artificially in vitro. Part of the complex F(0) domain.</text>
</comment>
<dbReference type="InterPro" id="IPR008386">
    <property type="entry name" value="ATP_synth_F0_esu_mt"/>
</dbReference>
<dbReference type="AlphaFoldDB" id="A0AAX4HG68"/>
<keyword evidence="8 11" id="KW-0496">Mitochondrion</keyword>
<name>A0AAX4HG68_9ASCO</name>
<evidence type="ECO:0000256" key="5">
    <source>
        <dbReference type="ARBA" id="ARBA00022781"/>
    </source>
</evidence>
<dbReference type="GO" id="GO:0005743">
    <property type="term" value="C:mitochondrial inner membrane"/>
    <property type="evidence" value="ECO:0007669"/>
    <property type="project" value="UniProtKB-SubCell"/>
</dbReference>
<evidence type="ECO:0000256" key="9">
    <source>
        <dbReference type="ARBA" id="ARBA00023136"/>
    </source>
</evidence>
<keyword evidence="4 11" id="KW-0138">CF(0)</keyword>
<evidence type="ECO:0000256" key="1">
    <source>
        <dbReference type="ARBA" id="ARBA00004273"/>
    </source>
</evidence>
<keyword evidence="13" id="KW-1185">Reference proteome</keyword>
<gene>
    <name evidence="12" type="ORF">PUMCH_004624</name>
</gene>
<evidence type="ECO:0000313" key="13">
    <source>
        <dbReference type="Proteomes" id="UP001338582"/>
    </source>
</evidence>
<keyword evidence="6 11" id="KW-0999">Mitochondrion inner membrane</keyword>
<protein>
    <recommendedName>
        <fullName evidence="11">ATP synthase F(0) complex subunit e, mitochondrial</fullName>
    </recommendedName>
</protein>
<accession>A0AAX4HG68</accession>
<dbReference type="GO" id="GO:0045259">
    <property type="term" value="C:proton-transporting ATP synthase complex"/>
    <property type="evidence" value="ECO:0007669"/>
    <property type="project" value="UniProtKB-UniRule"/>
</dbReference>
<evidence type="ECO:0000256" key="2">
    <source>
        <dbReference type="ARBA" id="ARBA00007333"/>
    </source>
</evidence>
<dbReference type="GO" id="GO:0015986">
    <property type="term" value="P:proton motive force-driven ATP synthesis"/>
    <property type="evidence" value="ECO:0007669"/>
    <property type="project" value="InterPro"/>
</dbReference>
<reference evidence="12 13" key="1">
    <citation type="submission" date="2023-10" db="EMBL/GenBank/DDBJ databases">
        <title>Draft Genome Sequence of Candida saopaulonensis from a very Premature Infant with Sepsis.</title>
        <authorList>
            <person name="Ning Y."/>
            <person name="Dai R."/>
            <person name="Xiao M."/>
            <person name="Xu Y."/>
            <person name="Yan Q."/>
            <person name="Zhang L."/>
        </authorList>
    </citation>
    <scope>NUCLEOTIDE SEQUENCE [LARGE SCALE GENOMIC DNA]</scope>
    <source>
        <strain evidence="12 13">19XY460</strain>
    </source>
</reference>
<keyword evidence="3 11" id="KW-0813">Transport</keyword>
<organism evidence="12 13">
    <name type="scientific">Australozyma saopauloensis</name>
    <dbReference type="NCBI Taxonomy" id="291208"/>
    <lineage>
        <taxon>Eukaryota</taxon>
        <taxon>Fungi</taxon>
        <taxon>Dikarya</taxon>
        <taxon>Ascomycota</taxon>
        <taxon>Saccharomycotina</taxon>
        <taxon>Pichiomycetes</taxon>
        <taxon>Metschnikowiaceae</taxon>
        <taxon>Australozyma</taxon>
    </lineage>
</organism>
<sequence>MGSGLLPPVHQPRVSHPIIFTHHLPPTQPIFSKMSAVNVVRYSLLGAGVVYGFVHRNSLESAQKEHDRLALWKKEEKLISEAKAEFAKRTGAAAASA</sequence>
<keyword evidence="10 11" id="KW-0066">ATP synthesis</keyword>
<dbReference type="Proteomes" id="UP001338582">
    <property type="component" value="Chromosome 6"/>
</dbReference>
<evidence type="ECO:0000256" key="11">
    <source>
        <dbReference type="RuleBase" id="RU367005"/>
    </source>
</evidence>
<evidence type="ECO:0000256" key="10">
    <source>
        <dbReference type="ARBA" id="ARBA00023310"/>
    </source>
</evidence>
<comment type="similarity">
    <text evidence="2 11">Belongs to the ATPase e subunit family.</text>
</comment>
<dbReference type="GeneID" id="88175684"/>
<comment type="subunit">
    <text evidence="11">F-type ATPases have 2 components, CF(1) - the catalytic core - and CF(0) - the membrane proton channel. CF(1) and CF(0) have multiple subunits.</text>
</comment>
<dbReference type="RefSeq" id="XP_062879625.1">
    <property type="nucleotide sequence ID" value="XM_063023555.1"/>
</dbReference>
<dbReference type="KEGG" id="asau:88175684"/>
<evidence type="ECO:0000256" key="3">
    <source>
        <dbReference type="ARBA" id="ARBA00022448"/>
    </source>
</evidence>
<keyword evidence="9" id="KW-0472">Membrane</keyword>
<evidence type="ECO:0000256" key="6">
    <source>
        <dbReference type="ARBA" id="ARBA00022792"/>
    </source>
</evidence>
<comment type="subcellular location">
    <subcellularLocation>
        <location evidence="1 11">Mitochondrion inner membrane</location>
    </subcellularLocation>
</comment>
<dbReference type="EMBL" id="CP138899">
    <property type="protein sequence ID" value="WPK27247.1"/>
    <property type="molecule type" value="Genomic_DNA"/>
</dbReference>
<dbReference type="Pfam" id="PF05680">
    <property type="entry name" value="ATP-synt_E"/>
    <property type="match status" value="1"/>
</dbReference>